<evidence type="ECO:0000313" key="1">
    <source>
        <dbReference type="EMBL" id="KAJ0204286.1"/>
    </source>
</evidence>
<sequence>MRYLFFKGEGAGAVAAHHTHASTKVAITTVANGGEQVLGGFCGARRGKYWCDGVGLGLWDGDGLPSPAIAVAIVMLFSRISVGNLEIGKNTNTNNHALISCSVSIIIFILNFDSCWYDHQVIVGVNKGPFCGNDMFSLSALAKARQPLIGGITSLSISLNW</sequence>
<name>A0A9R1VDB6_LACSA</name>
<protein>
    <submittedName>
        <fullName evidence="1">Uncharacterized protein</fullName>
    </submittedName>
</protein>
<dbReference type="Proteomes" id="UP000235145">
    <property type="component" value="Unassembled WGS sequence"/>
</dbReference>
<organism evidence="1 2">
    <name type="scientific">Lactuca sativa</name>
    <name type="common">Garden lettuce</name>
    <dbReference type="NCBI Taxonomy" id="4236"/>
    <lineage>
        <taxon>Eukaryota</taxon>
        <taxon>Viridiplantae</taxon>
        <taxon>Streptophyta</taxon>
        <taxon>Embryophyta</taxon>
        <taxon>Tracheophyta</taxon>
        <taxon>Spermatophyta</taxon>
        <taxon>Magnoliopsida</taxon>
        <taxon>eudicotyledons</taxon>
        <taxon>Gunneridae</taxon>
        <taxon>Pentapetalae</taxon>
        <taxon>asterids</taxon>
        <taxon>campanulids</taxon>
        <taxon>Asterales</taxon>
        <taxon>Asteraceae</taxon>
        <taxon>Cichorioideae</taxon>
        <taxon>Cichorieae</taxon>
        <taxon>Lactucinae</taxon>
        <taxon>Lactuca</taxon>
    </lineage>
</organism>
<proteinExistence type="predicted"/>
<accession>A0A9R1VDB6</accession>
<keyword evidence="2" id="KW-1185">Reference proteome</keyword>
<evidence type="ECO:0000313" key="2">
    <source>
        <dbReference type="Proteomes" id="UP000235145"/>
    </source>
</evidence>
<gene>
    <name evidence="1" type="ORF">LSAT_V11C500287640</name>
</gene>
<reference evidence="1 2" key="1">
    <citation type="journal article" date="2017" name="Nat. Commun.">
        <title>Genome assembly with in vitro proximity ligation data and whole-genome triplication in lettuce.</title>
        <authorList>
            <person name="Reyes-Chin-Wo S."/>
            <person name="Wang Z."/>
            <person name="Yang X."/>
            <person name="Kozik A."/>
            <person name="Arikit S."/>
            <person name="Song C."/>
            <person name="Xia L."/>
            <person name="Froenicke L."/>
            <person name="Lavelle D.O."/>
            <person name="Truco M.J."/>
            <person name="Xia R."/>
            <person name="Zhu S."/>
            <person name="Xu C."/>
            <person name="Xu H."/>
            <person name="Xu X."/>
            <person name="Cox K."/>
            <person name="Korf I."/>
            <person name="Meyers B.C."/>
            <person name="Michelmore R.W."/>
        </authorList>
    </citation>
    <scope>NUCLEOTIDE SEQUENCE [LARGE SCALE GENOMIC DNA]</scope>
    <source>
        <strain evidence="2">cv. Salinas</strain>
        <tissue evidence="1">Seedlings</tissue>
    </source>
</reference>
<dbReference type="AlphaFoldDB" id="A0A9R1VDB6"/>
<comment type="caution">
    <text evidence="1">The sequence shown here is derived from an EMBL/GenBank/DDBJ whole genome shotgun (WGS) entry which is preliminary data.</text>
</comment>
<dbReference type="EMBL" id="NBSK02000005">
    <property type="protein sequence ID" value="KAJ0204286.1"/>
    <property type="molecule type" value="Genomic_DNA"/>
</dbReference>